<organism evidence="2 3">
    <name type="scientific">Brassica napus</name>
    <name type="common">Rape</name>
    <dbReference type="NCBI Taxonomy" id="3708"/>
    <lineage>
        <taxon>Eukaryota</taxon>
        <taxon>Viridiplantae</taxon>
        <taxon>Streptophyta</taxon>
        <taxon>Embryophyta</taxon>
        <taxon>Tracheophyta</taxon>
        <taxon>Spermatophyta</taxon>
        <taxon>Magnoliopsida</taxon>
        <taxon>eudicotyledons</taxon>
        <taxon>Gunneridae</taxon>
        <taxon>Pentapetalae</taxon>
        <taxon>rosids</taxon>
        <taxon>malvids</taxon>
        <taxon>Brassicales</taxon>
        <taxon>Brassicaceae</taxon>
        <taxon>Brassiceae</taxon>
        <taxon>Brassica</taxon>
    </lineage>
</organism>
<feature type="transmembrane region" description="Helical" evidence="1">
    <location>
        <begin position="12"/>
        <end position="36"/>
    </location>
</feature>
<comment type="caution">
    <text evidence="2">The sequence shown here is derived from an EMBL/GenBank/DDBJ whole genome shotgun (WGS) entry which is preliminary data.</text>
</comment>
<protein>
    <submittedName>
        <fullName evidence="2">Uncharacterized protein</fullName>
    </submittedName>
</protein>
<accession>A0ABQ8CWX4</accession>
<evidence type="ECO:0000256" key="1">
    <source>
        <dbReference type="SAM" id="Phobius"/>
    </source>
</evidence>
<keyword evidence="1" id="KW-1133">Transmembrane helix</keyword>
<gene>
    <name evidence="2" type="ORF">HID58_021539</name>
</gene>
<dbReference type="Proteomes" id="UP000824890">
    <property type="component" value="Unassembled WGS sequence"/>
</dbReference>
<keyword evidence="1" id="KW-0812">Transmembrane</keyword>
<dbReference type="EMBL" id="JAGKQM010000006">
    <property type="protein sequence ID" value="KAH0921521.1"/>
    <property type="molecule type" value="Genomic_DNA"/>
</dbReference>
<keyword evidence="3" id="KW-1185">Reference proteome</keyword>
<reference evidence="2 3" key="1">
    <citation type="submission" date="2021-05" db="EMBL/GenBank/DDBJ databases">
        <title>Genome Assembly of Synthetic Allotetraploid Brassica napus Reveals Homoeologous Exchanges between Subgenomes.</title>
        <authorList>
            <person name="Davis J.T."/>
        </authorList>
    </citation>
    <scope>NUCLEOTIDE SEQUENCE [LARGE SCALE GENOMIC DNA]</scope>
    <source>
        <strain evidence="3">cv. Da-Ae</strain>
        <tissue evidence="2">Seedling</tissue>
    </source>
</reference>
<evidence type="ECO:0000313" key="3">
    <source>
        <dbReference type="Proteomes" id="UP000824890"/>
    </source>
</evidence>
<keyword evidence="1" id="KW-0472">Membrane</keyword>
<sequence>MIYFKGKYIYVYILYLPYISVSFSLKVPITFGLVFFKSCRRMRNLQFFVVLFMAIFIVSGAKEMRMNQEKKTCPVYWPMVPCDAKKCEKMCLDFYGLQVSSSYCDKPGDPNAQCTVDNA</sequence>
<evidence type="ECO:0000313" key="2">
    <source>
        <dbReference type="EMBL" id="KAH0921521.1"/>
    </source>
</evidence>
<proteinExistence type="predicted"/>
<name>A0ABQ8CWX4_BRANA</name>
<feature type="transmembrane region" description="Helical" evidence="1">
    <location>
        <begin position="42"/>
        <end position="61"/>
    </location>
</feature>